<evidence type="ECO:0000313" key="3">
    <source>
        <dbReference type="Proteomes" id="UP000254771"/>
    </source>
</evidence>
<protein>
    <recommendedName>
        <fullName evidence="4">DUF3718 domain-containing protein</fullName>
    </recommendedName>
</protein>
<feature type="signal peptide" evidence="1">
    <location>
        <begin position="1"/>
        <end position="22"/>
    </location>
</feature>
<evidence type="ECO:0000313" key="2">
    <source>
        <dbReference type="EMBL" id="RDH83556.1"/>
    </source>
</evidence>
<proteinExistence type="predicted"/>
<evidence type="ECO:0000256" key="1">
    <source>
        <dbReference type="SAM" id="SignalP"/>
    </source>
</evidence>
<keyword evidence="1" id="KW-0732">Signal</keyword>
<sequence>MKFNRIPVVLFMSLCFQGAAVAATDQQFAAIKRMGELNGVALHCRYLEQTQHMKRVLVMTLPKRRQLGELFDIETNTSFMSFMAAQATCPDVHTFKKQVDTAVLQLETVFSKP</sequence>
<accession>A0A370DHB7</accession>
<dbReference type="EMBL" id="QFXE01000018">
    <property type="protein sequence ID" value="RDH83556.1"/>
    <property type="molecule type" value="Genomic_DNA"/>
</dbReference>
<dbReference type="Proteomes" id="UP000254771">
    <property type="component" value="Unassembled WGS sequence"/>
</dbReference>
<organism evidence="2 3">
    <name type="scientific">endosymbiont of Escarpia spicata</name>
    <dbReference type="NCBI Taxonomy" id="2200908"/>
    <lineage>
        <taxon>Bacteria</taxon>
        <taxon>Pseudomonadati</taxon>
        <taxon>Pseudomonadota</taxon>
        <taxon>Gammaproteobacteria</taxon>
        <taxon>sulfur-oxidizing symbionts</taxon>
    </lineage>
</organism>
<dbReference type="AlphaFoldDB" id="A0A370DHB7"/>
<reference evidence="2 3" key="1">
    <citation type="journal article" date="2018" name="ISME J.">
        <title>Endosymbiont genomes yield clues of tubeworm success.</title>
        <authorList>
            <person name="Li Y."/>
            <person name="Liles M.R."/>
            <person name="Halanych K.M."/>
        </authorList>
    </citation>
    <scope>NUCLEOTIDE SEQUENCE [LARGE SCALE GENOMIC DNA]</scope>
    <source>
        <strain evidence="2">A1462</strain>
    </source>
</reference>
<evidence type="ECO:0008006" key="4">
    <source>
        <dbReference type="Google" id="ProtNLM"/>
    </source>
</evidence>
<feature type="chain" id="PRO_5016687667" description="DUF3718 domain-containing protein" evidence="1">
    <location>
        <begin position="23"/>
        <end position="113"/>
    </location>
</feature>
<name>A0A370DHB7_9GAMM</name>
<keyword evidence="3" id="KW-1185">Reference proteome</keyword>
<comment type="caution">
    <text evidence="2">The sequence shown here is derived from an EMBL/GenBank/DDBJ whole genome shotgun (WGS) entry which is preliminary data.</text>
</comment>
<gene>
    <name evidence="2" type="ORF">DIZ78_13625</name>
</gene>